<dbReference type="InterPro" id="IPR041706">
    <property type="entry name" value="YchF_N"/>
</dbReference>
<dbReference type="InterPro" id="IPR027417">
    <property type="entry name" value="P-loop_NTPase"/>
</dbReference>
<feature type="domain" description="TGS" evidence="9">
    <location>
        <begin position="281"/>
        <end position="364"/>
    </location>
</feature>
<evidence type="ECO:0000256" key="2">
    <source>
        <dbReference type="ARBA" id="ARBA00022723"/>
    </source>
</evidence>
<dbReference type="InterPro" id="IPR012676">
    <property type="entry name" value="TGS-like"/>
</dbReference>
<evidence type="ECO:0000313" key="10">
    <source>
        <dbReference type="EMBL" id="GAA0608254.1"/>
    </source>
</evidence>
<dbReference type="CDD" id="cd01900">
    <property type="entry name" value="YchF"/>
    <property type="match status" value="1"/>
</dbReference>
<dbReference type="InterPro" id="IPR013029">
    <property type="entry name" value="YchF_C"/>
</dbReference>
<evidence type="ECO:0000256" key="5">
    <source>
        <dbReference type="ARBA" id="ARBA00022842"/>
    </source>
</evidence>
<dbReference type="SUPFAM" id="SSF81271">
    <property type="entry name" value="TGS-like"/>
    <property type="match status" value="1"/>
</dbReference>
<keyword evidence="11" id="KW-1185">Reference proteome</keyword>
<dbReference type="HAMAP" id="MF_00944">
    <property type="entry name" value="YchF_OLA1_ATPase"/>
    <property type="match status" value="1"/>
</dbReference>
<feature type="domain" description="OBG-type G" evidence="8">
    <location>
        <begin position="3"/>
        <end position="259"/>
    </location>
</feature>
<dbReference type="PANTHER" id="PTHR23305">
    <property type="entry name" value="OBG GTPASE FAMILY"/>
    <property type="match status" value="1"/>
</dbReference>
<dbReference type="PRINTS" id="PR00326">
    <property type="entry name" value="GTP1OBG"/>
</dbReference>
<evidence type="ECO:0000313" key="11">
    <source>
        <dbReference type="Proteomes" id="UP001500866"/>
    </source>
</evidence>
<keyword evidence="2" id="KW-0479">Metal-binding</keyword>
<dbReference type="InterPro" id="IPR012675">
    <property type="entry name" value="Beta-grasp_dom_sf"/>
</dbReference>
<dbReference type="PIRSF" id="PIRSF006641">
    <property type="entry name" value="CHP00092"/>
    <property type="match status" value="1"/>
</dbReference>
<dbReference type="CDD" id="cd04867">
    <property type="entry name" value="TGS_YchF_OLA1"/>
    <property type="match status" value="1"/>
</dbReference>
<evidence type="ECO:0000256" key="3">
    <source>
        <dbReference type="ARBA" id="ARBA00022741"/>
    </source>
</evidence>
<dbReference type="EMBL" id="BAAADS010000018">
    <property type="protein sequence ID" value="GAA0608254.1"/>
    <property type="molecule type" value="Genomic_DNA"/>
</dbReference>
<evidence type="ECO:0000256" key="7">
    <source>
        <dbReference type="SAM" id="Coils"/>
    </source>
</evidence>
<keyword evidence="5" id="KW-0460">Magnesium</keyword>
<dbReference type="Pfam" id="PF06071">
    <property type="entry name" value="YchF-GTPase_C"/>
    <property type="match status" value="1"/>
</dbReference>
<dbReference type="Gene3D" id="3.40.50.300">
    <property type="entry name" value="P-loop containing nucleotide triphosphate hydrolases"/>
    <property type="match status" value="1"/>
</dbReference>
<protein>
    <recommendedName>
        <fullName evidence="6">Ribosome-binding ATPase YchF</fullName>
    </recommendedName>
</protein>
<dbReference type="PROSITE" id="PS51710">
    <property type="entry name" value="G_OBG"/>
    <property type="match status" value="1"/>
</dbReference>
<dbReference type="Gene3D" id="3.10.20.30">
    <property type="match status" value="1"/>
</dbReference>
<proteinExistence type="inferred from homology"/>
<feature type="coiled-coil region" evidence="7">
    <location>
        <begin position="233"/>
        <end position="260"/>
    </location>
</feature>
<evidence type="ECO:0000256" key="4">
    <source>
        <dbReference type="ARBA" id="ARBA00022840"/>
    </source>
</evidence>
<dbReference type="InterPro" id="IPR004095">
    <property type="entry name" value="TGS"/>
</dbReference>
<dbReference type="NCBIfam" id="TIGR00092">
    <property type="entry name" value="redox-regulated ATPase YchF"/>
    <property type="match status" value="1"/>
</dbReference>
<comment type="similarity">
    <text evidence="6">Belongs to the TRAFAC class OBG-HflX-like GTPase superfamily. OBG GTPase family. YchF/OLA1 subfamily.</text>
</comment>
<keyword evidence="3 6" id="KW-0547">Nucleotide-binding</keyword>
<comment type="function">
    <text evidence="6">ATPase that binds to both the 70S ribosome and the 50S ribosomal subunit in a nucleotide-independent manner.</text>
</comment>
<dbReference type="RefSeq" id="WP_343814113.1">
    <property type="nucleotide sequence ID" value="NZ_BAAADS010000018.1"/>
</dbReference>
<evidence type="ECO:0000256" key="6">
    <source>
        <dbReference type="HAMAP-Rule" id="MF_00944"/>
    </source>
</evidence>
<dbReference type="PANTHER" id="PTHR23305:SF18">
    <property type="entry name" value="OBG-TYPE G DOMAIN-CONTAINING PROTEIN"/>
    <property type="match status" value="1"/>
</dbReference>
<dbReference type="InterPro" id="IPR006073">
    <property type="entry name" value="GTP-bd"/>
</dbReference>
<sequence length="366" mass="40415">MSLTAGIVGLPNVGKSTLFNAITQAGAEAANYPFATIDPNVGIVEVPDNRLNKLTELVKPKKTIPTAFEFTDIAGIVKGASKGEGLGNQFLSHIRQVDAICQVVRCFQDDNITHVSGKIDPIDDIEIINLELILADLETVNKRLQRVEKMARQKDKEAVAEQNILLKLKEGLESDQPARALEFTEDQWKVVKGLHLLTSKPTLYVANVSEEEVADPDANKNVQKVKEYAANENAEVIVVCAKIEEEIAELEQDEKEEFLDDLGISESGLDKLIKASYSLLGLATYFTAGEPEVRAWTFRKGIKAPQAAGIIHTDFEKGFIRAETVSYDDLMEAQGMAKARENGTVRLEGKEYIVQDGDVIHFRFNV</sequence>
<dbReference type="InterPro" id="IPR023192">
    <property type="entry name" value="TGS-like_dom_sf"/>
</dbReference>
<feature type="coiled-coil region" evidence="7">
    <location>
        <begin position="127"/>
        <end position="157"/>
    </location>
</feature>
<dbReference type="SUPFAM" id="SSF52540">
    <property type="entry name" value="P-loop containing nucleoside triphosphate hydrolases"/>
    <property type="match status" value="1"/>
</dbReference>
<dbReference type="Gene3D" id="1.10.150.300">
    <property type="entry name" value="TGS-like domain"/>
    <property type="match status" value="1"/>
</dbReference>
<comment type="cofactor">
    <cofactor evidence="1">
        <name>Mg(2+)</name>
        <dbReference type="ChEBI" id="CHEBI:18420"/>
    </cofactor>
</comment>
<dbReference type="Pfam" id="PF01926">
    <property type="entry name" value="MMR_HSR1"/>
    <property type="match status" value="1"/>
</dbReference>
<evidence type="ECO:0000259" key="9">
    <source>
        <dbReference type="PROSITE" id="PS51880"/>
    </source>
</evidence>
<gene>
    <name evidence="6 10" type="primary">ychF</name>
    <name evidence="10" type="ORF">GCM10009001_27010</name>
</gene>
<keyword evidence="4 6" id="KW-0067">ATP-binding</keyword>
<organism evidence="10 11">
    <name type="scientific">Virgibacillus siamensis</name>
    <dbReference type="NCBI Taxonomy" id="480071"/>
    <lineage>
        <taxon>Bacteria</taxon>
        <taxon>Bacillati</taxon>
        <taxon>Bacillota</taxon>
        <taxon>Bacilli</taxon>
        <taxon>Bacillales</taxon>
        <taxon>Bacillaceae</taxon>
        <taxon>Virgibacillus</taxon>
    </lineage>
</organism>
<comment type="caution">
    <text evidence="10">The sequence shown here is derived from an EMBL/GenBank/DDBJ whole genome shotgun (WGS) entry which is preliminary data.</text>
</comment>
<keyword evidence="7" id="KW-0175">Coiled coil</keyword>
<reference evidence="11" key="1">
    <citation type="journal article" date="2019" name="Int. J. Syst. Evol. Microbiol.">
        <title>The Global Catalogue of Microorganisms (GCM) 10K type strain sequencing project: providing services to taxonomists for standard genome sequencing and annotation.</title>
        <authorList>
            <consortium name="The Broad Institute Genomics Platform"/>
            <consortium name="The Broad Institute Genome Sequencing Center for Infectious Disease"/>
            <person name="Wu L."/>
            <person name="Ma J."/>
        </authorList>
    </citation>
    <scope>NUCLEOTIDE SEQUENCE [LARGE SCALE GENOMIC DNA]</scope>
    <source>
        <strain evidence="11">JCM 15395</strain>
    </source>
</reference>
<evidence type="ECO:0000259" key="8">
    <source>
        <dbReference type="PROSITE" id="PS51710"/>
    </source>
</evidence>
<dbReference type="InterPro" id="IPR031167">
    <property type="entry name" value="G_OBG"/>
</dbReference>
<dbReference type="Proteomes" id="UP001500866">
    <property type="component" value="Unassembled WGS sequence"/>
</dbReference>
<feature type="binding site" evidence="6">
    <location>
        <begin position="12"/>
        <end position="17"/>
    </location>
    <ligand>
        <name>ATP</name>
        <dbReference type="ChEBI" id="CHEBI:30616"/>
    </ligand>
</feature>
<accession>A0ABP3RDN3</accession>
<dbReference type="InterPro" id="IPR004396">
    <property type="entry name" value="ATPase_YchF/OLA1"/>
</dbReference>
<name>A0ABP3RDN3_9BACI</name>
<evidence type="ECO:0000256" key="1">
    <source>
        <dbReference type="ARBA" id="ARBA00001946"/>
    </source>
</evidence>
<dbReference type="PROSITE" id="PS51880">
    <property type="entry name" value="TGS"/>
    <property type="match status" value="1"/>
</dbReference>